<evidence type="ECO:0000259" key="4">
    <source>
        <dbReference type="Pfam" id="PF11797"/>
    </source>
</evidence>
<dbReference type="Pfam" id="PF06030">
    <property type="entry name" value="WxLIP_PGBD"/>
    <property type="match status" value="1"/>
</dbReference>
<keyword evidence="1" id="KW-0812">Transmembrane</keyword>
<dbReference type="Pfam" id="PF11797">
    <property type="entry name" value="WxLIP_HBD"/>
    <property type="match status" value="1"/>
</dbReference>
<evidence type="ECO:0000313" key="5">
    <source>
        <dbReference type="EMBL" id="RST95188.1"/>
    </source>
</evidence>
<feature type="signal peptide" evidence="2">
    <location>
        <begin position="1"/>
        <end position="31"/>
    </location>
</feature>
<sequence length="337" mass="37567">MKILVKKIKLIMLFSVISCCSVLSLTTKVQAEEGIGFSYYNQIPKNQLTEGSYFDLLVKPKDKQTLITEVRNESSESITVKVSINDSKTTGTGVIDYGPSNLKNTKGLAIKLNDILTGPTEVTLKKGEVKELEFQLVVPEKSFEGVILGGIQLEKVTKNIVSKEAVSVQNKYAYAFSVSLREDKKKLAYDLNSVKSDYQVTSRGSQVTLEITNDTQEIVKDLKLSTIITALDAKEVLVEKVSDKIKMAPMSVMDYTVEFPKEAPGKYITRTTAQAGKQEWRWENEFEVLEQDQALGNQVLEDDEPGKNSLFWVVAIILTLISGTGVLFVAIRLYKKN</sequence>
<feature type="chain" id="PRO_5019251153" evidence="2">
    <location>
        <begin position="32"/>
        <end position="337"/>
    </location>
</feature>
<comment type="caution">
    <text evidence="5">The sequence shown here is derived from an EMBL/GenBank/DDBJ whole genome shotgun (WGS) entry which is preliminary data.</text>
</comment>
<keyword evidence="1" id="KW-0472">Membrane</keyword>
<evidence type="ECO:0000313" key="6">
    <source>
        <dbReference type="Proteomes" id="UP000287239"/>
    </source>
</evidence>
<feature type="transmembrane region" description="Helical" evidence="1">
    <location>
        <begin position="310"/>
        <end position="334"/>
    </location>
</feature>
<reference evidence="5 6" key="1">
    <citation type="submission" date="2017-05" db="EMBL/GenBank/DDBJ databases">
        <title>Vagococcus spp. assemblies.</title>
        <authorList>
            <person name="Gulvik C.A."/>
        </authorList>
    </citation>
    <scope>NUCLEOTIDE SEQUENCE [LARGE SCALE GENOMIC DNA]</scope>
    <source>
        <strain evidence="5 6">NCFB 2777</strain>
    </source>
</reference>
<dbReference type="RefSeq" id="WP_126780035.1">
    <property type="nucleotide sequence ID" value="NZ_NGJU01000011.1"/>
</dbReference>
<feature type="domain" description="WxL Interacting Protein peptidoglycan binding" evidence="3">
    <location>
        <begin position="37"/>
        <end position="154"/>
    </location>
</feature>
<dbReference type="OrthoDB" id="2148359at2"/>
<gene>
    <name evidence="5" type="ORF">CBF35_08365</name>
</gene>
<feature type="domain" description="WxL Interacting Protein host binding" evidence="4">
    <location>
        <begin position="164"/>
        <end position="293"/>
    </location>
</feature>
<dbReference type="AlphaFoldDB" id="A0A429ZND4"/>
<evidence type="ECO:0000259" key="3">
    <source>
        <dbReference type="Pfam" id="PF06030"/>
    </source>
</evidence>
<evidence type="ECO:0000256" key="2">
    <source>
        <dbReference type="SAM" id="SignalP"/>
    </source>
</evidence>
<proteinExistence type="predicted"/>
<keyword evidence="6" id="KW-1185">Reference proteome</keyword>
<keyword evidence="1" id="KW-1133">Transmembrane helix</keyword>
<dbReference type="EMBL" id="NGJU01000011">
    <property type="protein sequence ID" value="RST95188.1"/>
    <property type="molecule type" value="Genomic_DNA"/>
</dbReference>
<dbReference type="Proteomes" id="UP000287239">
    <property type="component" value="Unassembled WGS sequence"/>
</dbReference>
<organism evidence="5 6">
    <name type="scientific">Vagococcus salmoninarum</name>
    <dbReference type="NCBI Taxonomy" id="2739"/>
    <lineage>
        <taxon>Bacteria</taxon>
        <taxon>Bacillati</taxon>
        <taxon>Bacillota</taxon>
        <taxon>Bacilli</taxon>
        <taxon>Lactobacillales</taxon>
        <taxon>Enterococcaceae</taxon>
        <taxon>Vagococcus</taxon>
    </lineage>
</organism>
<name>A0A429ZND4_9ENTE</name>
<protein>
    <submittedName>
        <fullName evidence="5">Uncharacterized protein</fullName>
    </submittedName>
</protein>
<accession>A0A429ZND4</accession>
<dbReference type="GeneID" id="98568381"/>
<dbReference type="InterPro" id="IPR010317">
    <property type="entry name" value="WxLIP_PGBD"/>
</dbReference>
<keyword evidence="2" id="KW-0732">Signal</keyword>
<evidence type="ECO:0000256" key="1">
    <source>
        <dbReference type="SAM" id="Phobius"/>
    </source>
</evidence>
<dbReference type="InterPro" id="IPR021759">
    <property type="entry name" value="WxLIP_HBD"/>
</dbReference>